<feature type="transmembrane region" description="Helical" evidence="1">
    <location>
        <begin position="12"/>
        <end position="35"/>
    </location>
</feature>
<keyword evidence="1" id="KW-0812">Transmembrane</keyword>
<gene>
    <name evidence="2" type="ORF">BET01_11055</name>
</gene>
<evidence type="ECO:0000256" key="1">
    <source>
        <dbReference type="SAM" id="Phobius"/>
    </source>
</evidence>
<protein>
    <submittedName>
        <fullName evidence="2">Uncharacterized protein</fullName>
    </submittedName>
</protein>
<comment type="caution">
    <text evidence="2">The sequence shown here is derived from an EMBL/GenBank/DDBJ whole genome shotgun (WGS) entry which is preliminary data.</text>
</comment>
<accession>A0A419SS73</accession>
<dbReference type="EMBL" id="MCIA01000035">
    <property type="protein sequence ID" value="RKD28076.1"/>
    <property type="molecule type" value="Genomic_DNA"/>
</dbReference>
<keyword evidence="3" id="KW-1185">Reference proteome</keyword>
<dbReference type="RefSeq" id="WP_120198709.1">
    <property type="nucleotide sequence ID" value="NZ_MCIA01000035.1"/>
</dbReference>
<sequence>MKIKKIKINFMLLLHHILKHIFFFTVLLVFIVNVIRDDFNISPGSIITKLIFSVVFFWFLKMYFNILYESYNITTVNRITHMINAKWFLEKDRTVVIDLFEKDMNKIIINNKKLKTYTHTSIVRKLIEHLVSIESARKFRMDKVLDQKKYVYEKNGNKILIQKDKFKINRNIIGEFSLFKITDNDVKRYYKKQQFYKVIIHISNNIDYDIQS</sequence>
<evidence type="ECO:0000313" key="2">
    <source>
        <dbReference type="EMBL" id="RKD28076.1"/>
    </source>
</evidence>
<keyword evidence="1" id="KW-0472">Membrane</keyword>
<feature type="transmembrane region" description="Helical" evidence="1">
    <location>
        <begin position="41"/>
        <end position="60"/>
    </location>
</feature>
<keyword evidence="1" id="KW-1133">Transmembrane helix</keyword>
<dbReference type="Proteomes" id="UP000284277">
    <property type="component" value="Unassembled WGS sequence"/>
</dbReference>
<reference evidence="2 3" key="1">
    <citation type="submission" date="2016-08" db="EMBL/GenBank/DDBJ databases">
        <title>A new outlook on sporulation: Clostridium algidixylanolyticum.</title>
        <authorList>
            <person name="Poppleton D.I."/>
            <person name="Gribaldo S."/>
        </authorList>
    </citation>
    <scope>NUCLEOTIDE SEQUENCE [LARGE SCALE GENOMIC DNA]</scope>
    <source>
        <strain evidence="2 3">SPL73</strain>
    </source>
</reference>
<dbReference type="AlphaFoldDB" id="A0A419SS73"/>
<evidence type="ECO:0000313" key="3">
    <source>
        <dbReference type="Proteomes" id="UP000284277"/>
    </source>
</evidence>
<organism evidence="2 3">
    <name type="scientific">Lacrimispora algidixylanolytica</name>
    <dbReference type="NCBI Taxonomy" id="94868"/>
    <lineage>
        <taxon>Bacteria</taxon>
        <taxon>Bacillati</taxon>
        <taxon>Bacillota</taxon>
        <taxon>Clostridia</taxon>
        <taxon>Lachnospirales</taxon>
        <taxon>Lachnospiraceae</taxon>
        <taxon>Lacrimispora</taxon>
    </lineage>
</organism>
<proteinExistence type="predicted"/>
<name>A0A419SS73_9FIRM</name>